<dbReference type="AlphaFoldDB" id="A0A6J6ING0"/>
<sequence length="248" mass="27793">MKVLATYNIKGGVGKTATAVNLAHVAAMQGNRVLVWDLDPQGAATFYFRVKPKVKGGGHALTSGDRELADAVKATDFDNLDIVPADFSYRHFDSFLDEERKPLARLRKILDSIRGDYDYVFLDCAPSISLTSESIFRAADALLVPIIPTPLSIRTFDQLDAFIDDNPSIVRKLRMLGFFSMADNHKRLHRDLLKELRIARPDLLTTRIPAATDIERMGVHRQPVTAFARGGQSARAYHDLWEEILTRL</sequence>
<dbReference type="EMBL" id="CAEZUP010000150">
    <property type="protein sequence ID" value="CAB4625863.1"/>
    <property type="molecule type" value="Genomic_DNA"/>
</dbReference>
<accession>A0A6J6ING0</accession>
<dbReference type="CDD" id="cd02042">
    <property type="entry name" value="ParAB_family"/>
    <property type="match status" value="1"/>
</dbReference>
<gene>
    <name evidence="2" type="ORF">UFOPK1835_02134</name>
</gene>
<reference evidence="2" key="1">
    <citation type="submission" date="2020-05" db="EMBL/GenBank/DDBJ databases">
        <authorList>
            <person name="Chiriac C."/>
            <person name="Salcher M."/>
            <person name="Ghai R."/>
            <person name="Kavagutti S V."/>
        </authorList>
    </citation>
    <scope>NUCLEOTIDE SEQUENCE</scope>
</reference>
<feature type="domain" description="AAA" evidence="1">
    <location>
        <begin position="1"/>
        <end position="164"/>
    </location>
</feature>
<dbReference type="InterPro" id="IPR050678">
    <property type="entry name" value="DNA_Partitioning_ATPase"/>
</dbReference>
<evidence type="ECO:0000313" key="2">
    <source>
        <dbReference type="EMBL" id="CAB4625863.1"/>
    </source>
</evidence>
<organism evidence="2">
    <name type="scientific">freshwater metagenome</name>
    <dbReference type="NCBI Taxonomy" id="449393"/>
    <lineage>
        <taxon>unclassified sequences</taxon>
        <taxon>metagenomes</taxon>
        <taxon>ecological metagenomes</taxon>
    </lineage>
</organism>
<dbReference type="PANTHER" id="PTHR13696">
    <property type="entry name" value="P-LOOP CONTAINING NUCLEOSIDE TRIPHOSPHATE HYDROLASE"/>
    <property type="match status" value="1"/>
</dbReference>
<dbReference type="InterPro" id="IPR025669">
    <property type="entry name" value="AAA_dom"/>
</dbReference>
<protein>
    <submittedName>
        <fullName evidence="2">Unannotated protein</fullName>
    </submittedName>
</protein>
<dbReference type="PANTHER" id="PTHR13696:SF52">
    <property type="entry name" value="PARA FAMILY PROTEIN CT_582"/>
    <property type="match status" value="1"/>
</dbReference>
<dbReference type="Gene3D" id="3.40.50.300">
    <property type="entry name" value="P-loop containing nucleotide triphosphate hydrolases"/>
    <property type="match status" value="1"/>
</dbReference>
<name>A0A6J6ING0_9ZZZZ</name>
<proteinExistence type="predicted"/>
<evidence type="ECO:0000259" key="1">
    <source>
        <dbReference type="Pfam" id="PF13614"/>
    </source>
</evidence>
<dbReference type="Pfam" id="PF13614">
    <property type="entry name" value="AAA_31"/>
    <property type="match status" value="1"/>
</dbReference>
<dbReference type="InterPro" id="IPR027417">
    <property type="entry name" value="P-loop_NTPase"/>
</dbReference>
<dbReference type="SUPFAM" id="SSF52540">
    <property type="entry name" value="P-loop containing nucleoside triphosphate hydrolases"/>
    <property type="match status" value="1"/>
</dbReference>